<keyword evidence="7 11" id="KW-0297">G-protein coupled receptor</keyword>
<gene>
    <name evidence="14" type="primary">LOC101997626</name>
</gene>
<keyword evidence="4 11" id="KW-0589">Pheromone response</keyword>
<comment type="similarity">
    <text evidence="2 11">Belongs to the G-protein coupled receptor 1 family.</text>
</comment>
<evidence type="ECO:0000259" key="12">
    <source>
        <dbReference type="PROSITE" id="PS50262"/>
    </source>
</evidence>
<comment type="subcellular location">
    <subcellularLocation>
        <location evidence="1 11">Cell membrane</location>
        <topology evidence="1 11">Multi-pass membrane protein</topology>
    </subcellularLocation>
</comment>
<dbReference type="Gene3D" id="1.20.1070.10">
    <property type="entry name" value="Rhodopsin 7-helix transmembrane proteins"/>
    <property type="match status" value="1"/>
</dbReference>
<dbReference type="Pfam" id="PF03402">
    <property type="entry name" value="V1R"/>
    <property type="match status" value="1"/>
</dbReference>
<feature type="domain" description="G-protein coupled receptors family 1 profile" evidence="12">
    <location>
        <begin position="22"/>
        <end position="286"/>
    </location>
</feature>
<sequence>MNLKYLAIGIVFLLQSTIGFLGNFSLLSYYLIHYCIDQKLKTKDLIFTHLFTANSLVIVSSGMLVTIQAFGMKWLVSDFGCKLLLYTQRLGRNMSVGIVCFLSVFQAVTISPSDSCWKDLKVKAPTFIGPSISLCWVIYMVINLIFPVYLYIKRDSKNQTLKRDSKYCSTVGYNEVTGWLFIAFYVLPEILLSMIIAWSGGSMVVILYRHKQRVQHIHSSHVSIRVSPESRATKSILILVFTFLGFYALSAILRGWIALEYNSGWWLMNITTVISMCFPTLGPFIMNHYSVITHKFLFSA</sequence>
<keyword evidence="9 11" id="KW-0675">Receptor</keyword>
<evidence type="ECO:0000256" key="11">
    <source>
        <dbReference type="RuleBase" id="RU364061"/>
    </source>
</evidence>
<evidence type="ECO:0000313" key="13">
    <source>
        <dbReference type="Proteomes" id="UP000694915"/>
    </source>
</evidence>
<keyword evidence="3 11" id="KW-1003">Cell membrane</keyword>
<accession>A0ABM0LT05</accession>
<dbReference type="PANTHER" id="PTHR24062">
    <property type="entry name" value="VOMERONASAL TYPE-1 RECEPTOR"/>
    <property type="match status" value="1"/>
</dbReference>
<evidence type="ECO:0000256" key="10">
    <source>
        <dbReference type="ARBA" id="ARBA00023224"/>
    </source>
</evidence>
<name>A0ABM0LT05_MICOH</name>
<feature type="transmembrane region" description="Helical" evidence="11">
    <location>
        <begin position="265"/>
        <end position="286"/>
    </location>
</feature>
<evidence type="ECO:0000256" key="1">
    <source>
        <dbReference type="ARBA" id="ARBA00004651"/>
    </source>
</evidence>
<feature type="transmembrane region" description="Helical" evidence="11">
    <location>
        <begin position="236"/>
        <end position="259"/>
    </location>
</feature>
<protein>
    <recommendedName>
        <fullName evidence="11">Vomeronasal type-1 receptor</fullName>
    </recommendedName>
</protein>
<evidence type="ECO:0000256" key="7">
    <source>
        <dbReference type="ARBA" id="ARBA00023040"/>
    </source>
</evidence>
<evidence type="ECO:0000256" key="3">
    <source>
        <dbReference type="ARBA" id="ARBA00022475"/>
    </source>
</evidence>
<keyword evidence="10 11" id="KW-0807">Transducer</keyword>
<evidence type="ECO:0000256" key="4">
    <source>
        <dbReference type="ARBA" id="ARBA00022507"/>
    </source>
</evidence>
<evidence type="ECO:0000256" key="8">
    <source>
        <dbReference type="ARBA" id="ARBA00023136"/>
    </source>
</evidence>
<dbReference type="InterPro" id="IPR004072">
    <property type="entry name" value="Vmron_rcpt_1"/>
</dbReference>
<organism evidence="13 14">
    <name type="scientific">Microtus ochrogaster</name>
    <name type="common">Prairie vole</name>
    <dbReference type="NCBI Taxonomy" id="79684"/>
    <lineage>
        <taxon>Eukaryota</taxon>
        <taxon>Metazoa</taxon>
        <taxon>Chordata</taxon>
        <taxon>Craniata</taxon>
        <taxon>Vertebrata</taxon>
        <taxon>Euteleostomi</taxon>
        <taxon>Mammalia</taxon>
        <taxon>Eutheria</taxon>
        <taxon>Euarchontoglires</taxon>
        <taxon>Glires</taxon>
        <taxon>Rodentia</taxon>
        <taxon>Myomorpha</taxon>
        <taxon>Muroidea</taxon>
        <taxon>Cricetidae</taxon>
        <taxon>Arvicolinae</taxon>
        <taxon>Microtus</taxon>
    </lineage>
</organism>
<evidence type="ECO:0000256" key="2">
    <source>
        <dbReference type="ARBA" id="ARBA00010663"/>
    </source>
</evidence>
<evidence type="ECO:0000256" key="9">
    <source>
        <dbReference type="ARBA" id="ARBA00023170"/>
    </source>
</evidence>
<proteinExistence type="inferred from homology"/>
<dbReference type="GeneID" id="101997626"/>
<dbReference type="PRINTS" id="PR01534">
    <property type="entry name" value="VOMERONASL1R"/>
</dbReference>
<dbReference type="SUPFAM" id="SSF81321">
    <property type="entry name" value="Family A G protein-coupled receptor-like"/>
    <property type="match status" value="1"/>
</dbReference>
<evidence type="ECO:0000256" key="5">
    <source>
        <dbReference type="ARBA" id="ARBA00022692"/>
    </source>
</evidence>
<dbReference type="InterPro" id="IPR017452">
    <property type="entry name" value="GPCR_Rhodpsn_7TM"/>
</dbReference>
<feature type="transmembrane region" description="Helical" evidence="11">
    <location>
        <begin position="44"/>
        <end position="70"/>
    </location>
</feature>
<keyword evidence="5 11" id="KW-0812">Transmembrane</keyword>
<evidence type="ECO:0000256" key="6">
    <source>
        <dbReference type="ARBA" id="ARBA00022989"/>
    </source>
</evidence>
<dbReference type="PROSITE" id="PS50262">
    <property type="entry name" value="G_PROTEIN_RECEP_F1_2"/>
    <property type="match status" value="1"/>
</dbReference>
<keyword evidence="6 11" id="KW-1133">Transmembrane helix</keyword>
<evidence type="ECO:0000313" key="14">
    <source>
        <dbReference type="RefSeq" id="XP_005372248.1"/>
    </source>
</evidence>
<keyword evidence="8 11" id="KW-0472">Membrane</keyword>
<feature type="transmembrane region" description="Helical" evidence="11">
    <location>
        <begin position="131"/>
        <end position="152"/>
    </location>
</feature>
<keyword evidence="13" id="KW-1185">Reference proteome</keyword>
<feature type="transmembrane region" description="Helical" evidence="11">
    <location>
        <begin position="6"/>
        <end position="32"/>
    </location>
</feature>
<feature type="transmembrane region" description="Helical" evidence="11">
    <location>
        <begin position="179"/>
        <end position="208"/>
    </location>
</feature>
<dbReference type="Proteomes" id="UP000694915">
    <property type="component" value="Unplaced"/>
</dbReference>
<dbReference type="RefSeq" id="XP_005372248.1">
    <property type="nucleotide sequence ID" value="XM_005372191.1"/>
</dbReference>
<reference evidence="14" key="1">
    <citation type="submission" date="2025-08" db="UniProtKB">
        <authorList>
            <consortium name="RefSeq"/>
        </authorList>
    </citation>
    <scope>IDENTIFICATION</scope>
</reference>